<accession>A0A0F9M6T2</accession>
<sequence length="263" mass="30255">MNKPYELLESLDTYKEQGYNLYNVAGGSTGATSSYEHSGYGRRDLHEKVKTLLSHGFNSVEIAKYLGVPTHSAGEIIKIATGMDNRPARLYYSGQKMLELIDDGVFDLDELASNFRGMDANDVFVTLASEDFPLGNEYLKGWLTAKYLKLGGERGSFEKYLRDLGFKLSSLDSGTFYKFRKRMNLYGHYDSKDYIPLLRFYATVVIKDFDTIYGFIHHMGLYEDSMYAWERETLVVDLFGFDFDTAQDIYHDHYFGHLKIIIH</sequence>
<organism evidence="1">
    <name type="scientific">marine sediment metagenome</name>
    <dbReference type="NCBI Taxonomy" id="412755"/>
    <lineage>
        <taxon>unclassified sequences</taxon>
        <taxon>metagenomes</taxon>
        <taxon>ecological metagenomes</taxon>
    </lineage>
</organism>
<reference evidence="1" key="1">
    <citation type="journal article" date="2015" name="Nature">
        <title>Complex archaea that bridge the gap between prokaryotes and eukaryotes.</title>
        <authorList>
            <person name="Spang A."/>
            <person name="Saw J.H."/>
            <person name="Jorgensen S.L."/>
            <person name="Zaremba-Niedzwiedzka K."/>
            <person name="Martijn J."/>
            <person name="Lind A.E."/>
            <person name="van Eijk R."/>
            <person name="Schleper C."/>
            <person name="Guy L."/>
            <person name="Ettema T.J."/>
        </authorList>
    </citation>
    <scope>NUCLEOTIDE SEQUENCE</scope>
</reference>
<dbReference type="AlphaFoldDB" id="A0A0F9M6T2"/>
<dbReference type="EMBL" id="LAZR01005064">
    <property type="protein sequence ID" value="KKN03155.1"/>
    <property type="molecule type" value="Genomic_DNA"/>
</dbReference>
<evidence type="ECO:0000313" key="1">
    <source>
        <dbReference type="EMBL" id="KKN03155.1"/>
    </source>
</evidence>
<name>A0A0F9M6T2_9ZZZZ</name>
<comment type="caution">
    <text evidence="1">The sequence shown here is derived from an EMBL/GenBank/DDBJ whole genome shotgun (WGS) entry which is preliminary data.</text>
</comment>
<gene>
    <name evidence="1" type="ORF">LCGC14_1110480</name>
</gene>
<protein>
    <submittedName>
        <fullName evidence="1">Uncharacterized protein</fullName>
    </submittedName>
</protein>
<proteinExistence type="predicted"/>